<dbReference type="InterPro" id="IPR038488">
    <property type="entry name" value="Integrase_DNA-bd_sf"/>
</dbReference>
<dbReference type="InterPro" id="IPR002104">
    <property type="entry name" value="Integrase_catalytic"/>
</dbReference>
<dbReference type="Gene3D" id="1.10.150.130">
    <property type="match status" value="1"/>
</dbReference>
<proteinExistence type="inferred from homology"/>
<evidence type="ECO:0000313" key="7">
    <source>
        <dbReference type="Proteomes" id="UP000503003"/>
    </source>
</evidence>
<dbReference type="SUPFAM" id="SSF56349">
    <property type="entry name" value="DNA breaking-rejoining enzymes"/>
    <property type="match status" value="1"/>
</dbReference>
<keyword evidence="7" id="KW-1185">Reference proteome</keyword>
<keyword evidence="3 6" id="KW-0238">DNA-binding</keyword>
<dbReference type="CDD" id="cd00801">
    <property type="entry name" value="INT_P4_C"/>
    <property type="match status" value="1"/>
</dbReference>
<dbReference type="PANTHER" id="PTHR30629:SF2">
    <property type="entry name" value="PROPHAGE INTEGRASE INTS-RELATED"/>
    <property type="match status" value="1"/>
</dbReference>
<name>A0A6G7CN73_9VIBR</name>
<dbReference type="InterPro" id="IPR011010">
    <property type="entry name" value="DNA_brk_join_enz"/>
</dbReference>
<keyword evidence="4" id="KW-0233">DNA recombination</keyword>
<sequence length="413" mass="47463">MTKRITDSWLRAVNGKTYEGAPEITYRDGLGLRISPKGKISWVYRFSLGGKAIRMKLGTYPELRITDAEKVKKEKEALVSQGIDPRNKLIINRENPKPTTVKELIDYWYANHAEPNLERPEPLLTMFYKDIVPYVGDYDAKDLELFDYVKVFKIASERVSPKHSANLMARFKGVLSFSVRHGLLKYNVISELKKNDVGKPTSVRSTKQEGNNVRRLWQLLSDFPAHPSNRNILKLLMIFGCRGVELRLAKKTDFDLEKLIWTVPEEHNKIRHKGGGEIRRAIPELAVGILREQFAMFPNCEVVFPQVNKKSDTPISGNTLVDVGKRFSCFVERHGLPPSLNHDMRRTARNWWESAGFNPKVSDVMLGHKVHTGTKKHYLDYDYLVEQRECYSKWCEYIAKKGYSLSCAVVAMV</sequence>
<protein>
    <submittedName>
        <fullName evidence="6">Integrase arm-type DNA-binding domain-containing protein</fullName>
    </submittedName>
</protein>
<comment type="similarity">
    <text evidence="1">Belongs to the 'phage' integrase family.</text>
</comment>
<dbReference type="AlphaFoldDB" id="A0A6G7CN73"/>
<evidence type="ECO:0000256" key="3">
    <source>
        <dbReference type="ARBA" id="ARBA00023125"/>
    </source>
</evidence>
<dbReference type="EMBL" id="CP049332">
    <property type="protein sequence ID" value="QIH43493.1"/>
    <property type="molecule type" value="Genomic_DNA"/>
</dbReference>
<dbReference type="PANTHER" id="PTHR30629">
    <property type="entry name" value="PROPHAGE INTEGRASE"/>
    <property type="match status" value="1"/>
</dbReference>
<dbReference type="Pfam" id="PF00589">
    <property type="entry name" value="Phage_integrase"/>
    <property type="match status" value="1"/>
</dbReference>
<dbReference type="Pfam" id="PF13356">
    <property type="entry name" value="Arm-DNA-bind_3"/>
    <property type="match status" value="1"/>
</dbReference>
<dbReference type="RefSeq" id="WP_165313027.1">
    <property type="nucleotide sequence ID" value="NZ_CP049332.1"/>
</dbReference>
<dbReference type="Gene3D" id="3.30.160.390">
    <property type="entry name" value="Integrase, DNA-binding domain"/>
    <property type="match status" value="1"/>
</dbReference>
<dbReference type="InterPro" id="IPR010998">
    <property type="entry name" value="Integrase_recombinase_N"/>
</dbReference>
<dbReference type="Proteomes" id="UP000503003">
    <property type="component" value="Chromosome 2"/>
</dbReference>
<dbReference type="KEGG" id="vzi:G5S32_15970"/>
<keyword evidence="2" id="KW-0229">DNA integration</keyword>
<dbReference type="InterPro" id="IPR025166">
    <property type="entry name" value="Integrase_DNA_bind_dom"/>
</dbReference>
<evidence type="ECO:0000313" key="6">
    <source>
        <dbReference type="EMBL" id="QIH43493.1"/>
    </source>
</evidence>
<dbReference type="InterPro" id="IPR013762">
    <property type="entry name" value="Integrase-like_cat_sf"/>
</dbReference>
<organism evidence="6 7">
    <name type="scientific">Vibrio ziniensis</name>
    <dbReference type="NCBI Taxonomy" id="2711221"/>
    <lineage>
        <taxon>Bacteria</taxon>
        <taxon>Pseudomonadati</taxon>
        <taxon>Pseudomonadota</taxon>
        <taxon>Gammaproteobacteria</taxon>
        <taxon>Vibrionales</taxon>
        <taxon>Vibrionaceae</taxon>
        <taxon>Vibrio</taxon>
    </lineage>
</organism>
<evidence type="ECO:0000256" key="2">
    <source>
        <dbReference type="ARBA" id="ARBA00022908"/>
    </source>
</evidence>
<evidence type="ECO:0000256" key="1">
    <source>
        <dbReference type="ARBA" id="ARBA00008857"/>
    </source>
</evidence>
<accession>A0A6G7CN73</accession>
<gene>
    <name evidence="6" type="ORF">G5S32_15970</name>
</gene>
<evidence type="ECO:0000256" key="4">
    <source>
        <dbReference type="ARBA" id="ARBA00023172"/>
    </source>
</evidence>
<feature type="domain" description="Tyr recombinase" evidence="5">
    <location>
        <begin position="201"/>
        <end position="392"/>
    </location>
</feature>
<dbReference type="PROSITE" id="PS51898">
    <property type="entry name" value="TYR_RECOMBINASE"/>
    <property type="match status" value="1"/>
</dbReference>
<dbReference type="GO" id="GO:0006310">
    <property type="term" value="P:DNA recombination"/>
    <property type="evidence" value="ECO:0007669"/>
    <property type="project" value="UniProtKB-KW"/>
</dbReference>
<evidence type="ECO:0000259" key="5">
    <source>
        <dbReference type="PROSITE" id="PS51898"/>
    </source>
</evidence>
<dbReference type="Gene3D" id="1.10.443.10">
    <property type="entry name" value="Intergrase catalytic core"/>
    <property type="match status" value="1"/>
</dbReference>
<reference evidence="6 7" key="1">
    <citation type="submission" date="2020-02" db="EMBL/GenBank/DDBJ databases">
        <title>A complete genome of a marine bacterium Vibrio sp. ZWAL4003 isolated from the mangrove sediment with the ability to degrade polysaccharides.</title>
        <authorList>
            <person name="Wu J."/>
            <person name="Qu W."/>
            <person name="Zeng R."/>
        </authorList>
    </citation>
    <scope>NUCLEOTIDE SEQUENCE [LARGE SCALE GENOMIC DNA]</scope>
    <source>
        <strain evidence="6 7">ZWAL4003</strain>
    </source>
</reference>
<dbReference type="GO" id="GO:0015074">
    <property type="term" value="P:DNA integration"/>
    <property type="evidence" value="ECO:0007669"/>
    <property type="project" value="UniProtKB-KW"/>
</dbReference>
<dbReference type="GO" id="GO:0003677">
    <property type="term" value="F:DNA binding"/>
    <property type="evidence" value="ECO:0007669"/>
    <property type="project" value="UniProtKB-KW"/>
</dbReference>
<dbReference type="InterPro" id="IPR050808">
    <property type="entry name" value="Phage_Integrase"/>
</dbReference>